<organism evidence="1 2">
    <name type="scientific">Melanomma pulvis-pyrius CBS 109.77</name>
    <dbReference type="NCBI Taxonomy" id="1314802"/>
    <lineage>
        <taxon>Eukaryota</taxon>
        <taxon>Fungi</taxon>
        <taxon>Dikarya</taxon>
        <taxon>Ascomycota</taxon>
        <taxon>Pezizomycotina</taxon>
        <taxon>Dothideomycetes</taxon>
        <taxon>Pleosporomycetidae</taxon>
        <taxon>Pleosporales</taxon>
        <taxon>Melanommataceae</taxon>
        <taxon>Melanomma</taxon>
    </lineage>
</organism>
<reference evidence="1" key="1">
    <citation type="journal article" date="2020" name="Stud. Mycol.">
        <title>101 Dothideomycetes genomes: a test case for predicting lifestyles and emergence of pathogens.</title>
        <authorList>
            <person name="Haridas S."/>
            <person name="Albert R."/>
            <person name="Binder M."/>
            <person name="Bloem J."/>
            <person name="Labutti K."/>
            <person name="Salamov A."/>
            <person name="Andreopoulos B."/>
            <person name="Baker S."/>
            <person name="Barry K."/>
            <person name="Bills G."/>
            <person name="Bluhm B."/>
            <person name="Cannon C."/>
            <person name="Castanera R."/>
            <person name="Culley D."/>
            <person name="Daum C."/>
            <person name="Ezra D."/>
            <person name="Gonzalez J."/>
            <person name="Henrissat B."/>
            <person name="Kuo A."/>
            <person name="Liang C."/>
            <person name="Lipzen A."/>
            <person name="Lutzoni F."/>
            <person name="Magnuson J."/>
            <person name="Mondo S."/>
            <person name="Nolan M."/>
            <person name="Ohm R."/>
            <person name="Pangilinan J."/>
            <person name="Park H.-J."/>
            <person name="Ramirez L."/>
            <person name="Alfaro M."/>
            <person name="Sun H."/>
            <person name="Tritt A."/>
            <person name="Yoshinaga Y."/>
            <person name="Zwiers L.-H."/>
            <person name="Turgeon B."/>
            <person name="Goodwin S."/>
            <person name="Spatafora J."/>
            <person name="Crous P."/>
            <person name="Grigoriev I."/>
        </authorList>
    </citation>
    <scope>NUCLEOTIDE SEQUENCE</scope>
    <source>
        <strain evidence="1">CBS 109.77</strain>
    </source>
</reference>
<protein>
    <submittedName>
        <fullName evidence="1">Uncharacterized protein</fullName>
    </submittedName>
</protein>
<name>A0A6A6X410_9PLEO</name>
<dbReference type="OrthoDB" id="428577at2759"/>
<dbReference type="AlphaFoldDB" id="A0A6A6X410"/>
<dbReference type="EMBL" id="MU002044">
    <property type="protein sequence ID" value="KAF2790981.1"/>
    <property type="molecule type" value="Genomic_DNA"/>
</dbReference>
<gene>
    <name evidence="1" type="ORF">K505DRAFT_364243</name>
</gene>
<evidence type="ECO:0000313" key="1">
    <source>
        <dbReference type="EMBL" id="KAF2790981.1"/>
    </source>
</evidence>
<dbReference type="Proteomes" id="UP000799757">
    <property type="component" value="Unassembled WGS sequence"/>
</dbReference>
<evidence type="ECO:0000313" key="2">
    <source>
        <dbReference type="Proteomes" id="UP000799757"/>
    </source>
</evidence>
<proteinExistence type="predicted"/>
<sequence>MAVNPYSHVAVLLIKWADDLEEVKTRDQVRLPGVNFMNDFIQLVIKVETLESQFRERFHYETKIVELDTARLVQPNIQLSEHLSSFVRVHDGLNNLLIVYYSGFGVLRTDSDFLELSATSRPLDKDVLAPWKVADAVLRRSSIDSDVWTILTTPFAPKLPSPDSRPSLRQTIHQYRIGRKGLISPRRRCYELLSECPEHTSKFSSPRSFNRAVIRSFNILLDEMPNIAFTTEHLHRLILLDPTRHYMQVDSRSQLDAKDWRHILLVAPVDRTVPLGKQVIDTKAVNIEWNSILQRNALLITAAMADDKWGEGLDIESNTLDDGLPRDNQDSPNTVPAEIASALWHDWCFYRLYRMLPGKIGRKRFVKIHDQILMKFFRAKQSEIDDGHFYAKTVRQLQTRSQSTQISNRIYELCNYPIDPNPQPSLIEMLAETRRGKHNEDYPHLIPLSKGRSFQTLWDDLHSLLRPYLSIQDALNSRNVDILRILLTQNFHNAMCSGNIKFLRSILTEHFDIVAVGEFSWIRELDDAGYTREEIADLLYEEASDATWIFFEPEVLIQDPLIPDVEMHIQGCVHQVLDDAHQYSPSRSLLREEDNRITYQVQELCGLAGVAPSSRSREKWNGSISFERQGTVAVVSYAVPDEISICNRVITTLERLCSAASRSQSSGYCCNSFTVLVNNHALVCDPRQIKIYCVQLLDAIHLLKDMKELAFGDRFYQRAYSYDKPTKTALRILSPFDFQIQSSPSNHDSVQLLSIAAQFLSLGFLSYHQGHIGPFQPFFLDTALSGIYLTGVSKRSSWQLELTCAELTCVGDMLASSVLTFSVRQGNGFRVGIPGQNFDLLTTAEHFLDTWGPGNFILPKDHDKLPCAIRIGGGTIYGYGSNGAKFHWTKSMRLHEPQPVCFDPRSEILIGGLVSINTNCQIDEKESWNKSCSAFENLGVHGEFWIHDEKQIGGQAGQYVMLQHNRIKHKIPGKTLKQYYLDQDPETLVCVLNCLWGLQVSFCTGVTRRVPLRLLIADLLPYFSKLFPKERDLWTELQVKYDILNGLHTENVQSWFETLPPQLYKHVLQIITRILLTLQPTGIDQEGKFLLVAWPYDCPPFRCFKIPCDDKMSSWARVLADSEDCATFAYISTNCLETPTITCRGPSPLWHNKTPLLETAIVRHNETPSKPLGPLEHKNAYFFKKLNSLLQVTVDRKSCGSVSLVVSTSSIPERFRQRVYALEMKKNQRSRIRERQKQNEIGSENVFVLTKSEN</sequence>
<accession>A0A6A6X410</accession>
<keyword evidence="2" id="KW-1185">Reference proteome</keyword>